<evidence type="ECO:0008006" key="4">
    <source>
        <dbReference type="Google" id="ProtNLM"/>
    </source>
</evidence>
<keyword evidence="1" id="KW-1133">Transmembrane helix</keyword>
<evidence type="ECO:0000313" key="2">
    <source>
        <dbReference type="EMBL" id="OHA70009.1"/>
    </source>
</evidence>
<feature type="transmembrane region" description="Helical" evidence="1">
    <location>
        <begin position="12"/>
        <end position="36"/>
    </location>
</feature>
<protein>
    <recommendedName>
        <fullName evidence="4">Type IV pilus modification protein PilV</fullName>
    </recommendedName>
</protein>
<evidence type="ECO:0000313" key="3">
    <source>
        <dbReference type="Proteomes" id="UP000177078"/>
    </source>
</evidence>
<dbReference type="NCBIfam" id="TIGR02532">
    <property type="entry name" value="IV_pilin_GFxxxE"/>
    <property type="match status" value="1"/>
</dbReference>
<reference evidence="2 3" key="1">
    <citation type="journal article" date="2016" name="Nat. Commun.">
        <title>Thousands of microbial genomes shed light on interconnected biogeochemical processes in an aquifer system.</title>
        <authorList>
            <person name="Anantharaman K."/>
            <person name="Brown C.T."/>
            <person name="Hug L.A."/>
            <person name="Sharon I."/>
            <person name="Castelle C.J."/>
            <person name="Probst A.J."/>
            <person name="Thomas B.C."/>
            <person name="Singh A."/>
            <person name="Wilkins M.J."/>
            <person name="Karaoz U."/>
            <person name="Brodie E.L."/>
            <person name="Williams K.H."/>
            <person name="Hubbard S.S."/>
            <person name="Banfield J.F."/>
        </authorList>
    </citation>
    <scope>NUCLEOTIDE SEQUENCE [LARGE SCALE GENOMIC DNA]</scope>
</reference>
<dbReference type="Pfam" id="PF07963">
    <property type="entry name" value="N_methyl"/>
    <property type="match status" value="1"/>
</dbReference>
<name>A0A1G2RCA9_9BACT</name>
<proteinExistence type="predicted"/>
<dbReference type="AlphaFoldDB" id="A0A1G2RCA9"/>
<gene>
    <name evidence="2" type="ORF">A3F15_01745</name>
</gene>
<dbReference type="EMBL" id="MHUC01000040">
    <property type="protein sequence ID" value="OHA70009.1"/>
    <property type="molecule type" value="Genomic_DNA"/>
</dbReference>
<sequence>MPGRLNIKTRNGFTLIETLSAIFIILIGLVSGLSLITQTISFMSLASSKLVASYLTQEGIEIVRNIRDTNWLEGSGNFWDEGLTGCSTGCIADYKHSYDPSDQEDPDLPGYSDQFLNVDSAGFYSYDPGTATKFQRKITINNGFDSEGISILNVSVVVNWQQAGKTNTVSAQEYLYNWR</sequence>
<organism evidence="2 3">
    <name type="scientific">Candidatus Wildermuthbacteria bacterium RIFCSPHIGHO2_12_FULL_40_12</name>
    <dbReference type="NCBI Taxonomy" id="1802457"/>
    <lineage>
        <taxon>Bacteria</taxon>
        <taxon>Candidatus Wildermuthiibacteriota</taxon>
    </lineage>
</organism>
<evidence type="ECO:0000256" key="1">
    <source>
        <dbReference type="SAM" id="Phobius"/>
    </source>
</evidence>
<keyword evidence="1" id="KW-0812">Transmembrane</keyword>
<accession>A0A1G2RCA9</accession>
<dbReference type="InterPro" id="IPR012902">
    <property type="entry name" value="N_methyl_site"/>
</dbReference>
<comment type="caution">
    <text evidence="2">The sequence shown here is derived from an EMBL/GenBank/DDBJ whole genome shotgun (WGS) entry which is preliminary data.</text>
</comment>
<dbReference type="STRING" id="1802457.A3F15_01745"/>
<keyword evidence="1" id="KW-0472">Membrane</keyword>
<dbReference type="Proteomes" id="UP000177078">
    <property type="component" value="Unassembled WGS sequence"/>
</dbReference>